<dbReference type="NCBIfam" id="TIGR00087">
    <property type="entry name" value="surE"/>
    <property type="match status" value="1"/>
</dbReference>
<name>A0A644T0T0_9ZZZZ</name>
<dbReference type="InterPro" id="IPR030048">
    <property type="entry name" value="SurE"/>
</dbReference>
<comment type="similarity">
    <text evidence="4">Belongs to the SurE nucleotidase family.</text>
</comment>
<sequence>MQILLTNDDGITAPGIQALWNELTSIAEIIVVAPDSERSATSQAITVHQPIRVDKHCIGHPNICAWRIGGTPTDCVKMAIESLLDQRPDLVVSGINQGPNLGTDVLYSGTVSAAIEAVLHGIPAIAISLDSWGNSDFQPAARFAKKLVGYMERNSLPPDTLLNVNVPGVKMAKFHGVQITKLGVRQYDNTFDKRTDPRGRTYYWMGGKVIDSANDQDTDVVALKSGKISVTPIHFDLTNYAIMDMLKGWNISC</sequence>
<evidence type="ECO:0000256" key="3">
    <source>
        <dbReference type="ARBA" id="ARBA00004496"/>
    </source>
</evidence>
<keyword evidence="6" id="KW-0963">Cytoplasm</keyword>
<dbReference type="GO" id="GO:0008254">
    <property type="term" value="F:3'-nucleotidase activity"/>
    <property type="evidence" value="ECO:0007669"/>
    <property type="project" value="TreeGrafter"/>
</dbReference>
<protein>
    <recommendedName>
        <fullName evidence="5">5'-nucleotidase</fullName>
        <ecNumber evidence="5">3.1.3.5</ecNumber>
    </recommendedName>
</protein>
<dbReference type="PANTHER" id="PTHR30457">
    <property type="entry name" value="5'-NUCLEOTIDASE SURE"/>
    <property type="match status" value="1"/>
</dbReference>
<dbReference type="NCBIfam" id="NF001492">
    <property type="entry name" value="PRK00346.2-2"/>
    <property type="match status" value="1"/>
</dbReference>
<evidence type="ECO:0000256" key="8">
    <source>
        <dbReference type="ARBA" id="ARBA00022741"/>
    </source>
</evidence>
<dbReference type="AlphaFoldDB" id="A0A644T0T0"/>
<organism evidence="11">
    <name type="scientific">bioreactor metagenome</name>
    <dbReference type="NCBI Taxonomy" id="1076179"/>
    <lineage>
        <taxon>unclassified sequences</taxon>
        <taxon>metagenomes</taxon>
        <taxon>ecological metagenomes</taxon>
    </lineage>
</organism>
<proteinExistence type="inferred from homology"/>
<evidence type="ECO:0000256" key="1">
    <source>
        <dbReference type="ARBA" id="ARBA00000815"/>
    </source>
</evidence>
<comment type="catalytic activity">
    <reaction evidence="1">
        <text>a ribonucleoside 5'-phosphate + H2O = a ribonucleoside + phosphate</text>
        <dbReference type="Rhea" id="RHEA:12484"/>
        <dbReference type="ChEBI" id="CHEBI:15377"/>
        <dbReference type="ChEBI" id="CHEBI:18254"/>
        <dbReference type="ChEBI" id="CHEBI:43474"/>
        <dbReference type="ChEBI" id="CHEBI:58043"/>
        <dbReference type="EC" id="3.1.3.5"/>
    </reaction>
</comment>
<dbReference type="SUPFAM" id="SSF64167">
    <property type="entry name" value="SurE-like"/>
    <property type="match status" value="1"/>
</dbReference>
<dbReference type="NCBIfam" id="NF001490">
    <property type="entry name" value="PRK00346.1-4"/>
    <property type="match status" value="1"/>
</dbReference>
<dbReference type="EC" id="3.1.3.5" evidence="5"/>
<dbReference type="Pfam" id="PF01975">
    <property type="entry name" value="SurE"/>
    <property type="match status" value="1"/>
</dbReference>
<reference evidence="11" key="1">
    <citation type="submission" date="2019-08" db="EMBL/GenBank/DDBJ databases">
        <authorList>
            <person name="Kucharzyk K."/>
            <person name="Murdoch R.W."/>
            <person name="Higgins S."/>
            <person name="Loffler F."/>
        </authorList>
    </citation>
    <scope>NUCLEOTIDE SEQUENCE</scope>
</reference>
<dbReference type="InterPro" id="IPR002828">
    <property type="entry name" value="SurE-like_Pase/nucleotidase"/>
</dbReference>
<dbReference type="GO" id="GO:0046872">
    <property type="term" value="F:metal ion binding"/>
    <property type="evidence" value="ECO:0007669"/>
    <property type="project" value="UniProtKB-KW"/>
</dbReference>
<dbReference type="GO" id="GO:0004309">
    <property type="term" value="F:exopolyphosphatase activity"/>
    <property type="evidence" value="ECO:0007669"/>
    <property type="project" value="TreeGrafter"/>
</dbReference>
<dbReference type="InterPro" id="IPR036523">
    <property type="entry name" value="SurE-like_sf"/>
</dbReference>
<keyword evidence="8" id="KW-0547">Nucleotide-binding</keyword>
<dbReference type="Gene3D" id="3.40.1210.10">
    <property type="entry name" value="Survival protein SurE-like phosphatase/nucleotidase"/>
    <property type="match status" value="1"/>
</dbReference>
<evidence type="ECO:0000259" key="10">
    <source>
        <dbReference type="Pfam" id="PF01975"/>
    </source>
</evidence>
<evidence type="ECO:0000256" key="6">
    <source>
        <dbReference type="ARBA" id="ARBA00022490"/>
    </source>
</evidence>
<accession>A0A644T0T0</accession>
<evidence type="ECO:0000256" key="5">
    <source>
        <dbReference type="ARBA" id="ARBA00012643"/>
    </source>
</evidence>
<dbReference type="HAMAP" id="MF_00060">
    <property type="entry name" value="SurE"/>
    <property type="match status" value="1"/>
</dbReference>
<dbReference type="PANTHER" id="PTHR30457:SF12">
    <property type="entry name" value="5'_3'-NUCLEOTIDASE SURE"/>
    <property type="match status" value="1"/>
</dbReference>
<comment type="caution">
    <text evidence="11">The sequence shown here is derived from an EMBL/GenBank/DDBJ whole genome shotgun (WGS) entry which is preliminary data.</text>
</comment>
<dbReference type="GO" id="GO:0008253">
    <property type="term" value="F:5'-nucleotidase activity"/>
    <property type="evidence" value="ECO:0007669"/>
    <property type="project" value="UniProtKB-EC"/>
</dbReference>
<dbReference type="GO" id="GO:0005737">
    <property type="term" value="C:cytoplasm"/>
    <property type="evidence" value="ECO:0007669"/>
    <property type="project" value="UniProtKB-SubCell"/>
</dbReference>
<dbReference type="GO" id="GO:0000166">
    <property type="term" value="F:nucleotide binding"/>
    <property type="evidence" value="ECO:0007669"/>
    <property type="project" value="UniProtKB-KW"/>
</dbReference>
<evidence type="ECO:0000256" key="7">
    <source>
        <dbReference type="ARBA" id="ARBA00022723"/>
    </source>
</evidence>
<evidence type="ECO:0000256" key="4">
    <source>
        <dbReference type="ARBA" id="ARBA00011062"/>
    </source>
</evidence>
<dbReference type="FunFam" id="3.40.1210.10:FF:000001">
    <property type="entry name" value="5'/3'-nucleotidase SurE"/>
    <property type="match status" value="1"/>
</dbReference>
<evidence type="ECO:0000256" key="2">
    <source>
        <dbReference type="ARBA" id="ARBA00001946"/>
    </source>
</evidence>
<gene>
    <name evidence="11" type="primary">surE_3</name>
    <name evidence="11" type="ORF">SDC9_06111</name>
</gene>
<comment type="cofactor">
    <cofactor evidence="2">
        <name>Mg(2+)</name>
        <dbReference type="ChEBI" id="CHEBI:18420"/>
    </cofactor>
</comment>
<comment type="subcellular location">
    <subcellularLocation>
        <location evidence="3">Cytoplasm</location>
    </subcellularLocation>
</comment>
<evidence type="ECO:0000256" key="9">
    <source>
        <dbReference type="ARBA" id="ARBA00022801"/>
    </source>
</evidence>
<dbReference type="EMBL" id="VSSQ01000012">
    <property type="protein sequence ID" value="MPL60550.1"/>
    <property type="molecule type" value="Genomic_DNA"/>
</dbReference>
<feature type="domain" description="Survival protein SurE-like phosphatase/nucleotidase" evidence="10">
    <location>
        <begin position="3"/>
        <end position="188"/>
    </location>
</feature>
<evidence type="ECO:0000313" key="11">
    <source>
        <dbReference type="EMBL" id="MPL60550.1"/>
    </source>
</evidence>
<keyword evidence="9 11" id="KW-0378">Hydrolase</keyword>
<keyword evidence="7" id="KW-0479">Metal-binding</keyword>